<dbReference type="EMBL" id="JAERTX010000010">
    <property type="protein sequence ID" value="MBM9460787.1"/>
    <property type="molecule type" value="Genomic_DNA"/>
</dbReference>
<name>A0A938Y248_9ACTN</name>
<dbReference type="AlphaFoldDB" id="A0A938Y248"/>
<feature type="compositionally biased region" description="Low complexity" evidence="1">
    <location>
        <begin position="175"/>
        <end position="188"/>
    </location>
</feature>
<feature type="transmembrane region" description="Helical" evidence="2">
    <location>
        <begin position="221"/>
        <end position="244"/>
    </location>
</feature>
<organism evidence="3 4">
    <name type="scientific">Nocardioides faecalis</name>
    <dbReference type="NCBI Taxonomy" id="2803858"/>
    <lineage>
        <taxon>Bacteria</taxon>
        <taxon>Bacillati</taxon>
        <taxon>Actinomycetota</taxon>
        <taxon>Actinomycetes</taxon>
        <taxon>Propionibacteriales</taxon>
        <taxon>Nocardioidaceae</taxon>
        <taxon>Nocardioides</taxon>
    </lineage>
</organism>
<keyword evidence="4" id="KW-1185">Reference proteome</keyword>
<dbReference type="Proteomes" id="UP000663791">
    <property type="component" value="Unassembled WGS sequence"/>
</dbReference>
<evidence type="ECO:0000313" key="4">
    <source>
        <dbReference type="Proteomes" id="UP000663791"/>
    </source>
</evidence>
<keyword evidence="2" id="KW-0812">Transmembrane</keyword>
<dbReference type="RefSeq" id="WP_205292083.1">
    <property type="nucleotide sequence ID" value="NZ_CP074406.1"/>
</dbReference>
<gene>
    <name evidence="3" type="ORF">JK386_12825</name>
</gene>
<feature type="compositionally biased region" description="Low complexity" evidence="1">
    <location>
        <begin position="255"/>
        <end position="273"/>
    </location>
</feature>
<feature type="compositionally biased region" description="Pro residues" evidence="1">
    <location>
        <begin position="141"/>
        <end position="159"/>
    </location>
</feature>
<reference evidence="3" key="1">
    <citation type="submission" date="2021-01" db="EMBL/GenBank/DDBJ databases">
        <title>Novel species in genus Nocardioides.</title>
        <authorList>
            <person name="Zhang G."/>
        </authorList>
    </citation>
    <scope>NUCLEOTIDE SEQUENCE</scope>
    <source>
        <strain evidence="3">Zg-536</strain>
    </source>
</reference>
<evidence type="ECO:0000256" key="2">
    <source>
        <dbReference type="SAM" id="Phobius"/>
    </source>
</evidence>
<feature type="region of interest" description="Disordered" evidence="1">
    <location>
        <begin position="111"/>
        <end position="215"/>
    </location>
</feature>
<dbReference type="Gene3D" id="3.40.1000.10">
    <property type="entry name" value="Mog1/PsbP, alpha/beta/alpha sandwich"/>
    <property type="match status" value="1"/>
</dbReference>
<feature type="compositionally biased region" description="Gly residues" evidence="1">
    <location>
        <begin position="165"/>
        <end position="174"/>
    </location>
</feature>
<accession>A0A938Y248</accession>
<keyword evidence="2" id="KW-0472">Membrane</keyword>
<feature type="compositionally biased region" description="Low complexity" evidence="1">
    <location>
        <begin position="126"/>
        <end position="140"/>
    </location>
</feature>
<sequence length="440" mass="45012">MTLHGALADLARDHGEALFRDANAFRGSLDDYLDEGQASSGTINLLTDAVRLGALDSMLAMLDSGANAADAVDSAGQRLARDRGSADVRGCQWAVAVLGFALGRVPESLVTGLDPEAGTTAPPQHGPAGTSPTAAPTTSPTSPPQPPIVSPGTPPPGPGPSSGQPGYGQPGYGQPGYASYPGPSAQSGQHGGSQGEYGAPTASYGTGGWSQQPPAKKSNTALIAIAAVIGVLIVALVAVGIVLATGGDDDKKAGGDPTTSQGTDGTDTPTTPDASETSEVPDIGGPTIEGLGYTVQVPKGWTDGTEPFRADNPGLTTLDRVLLWGTTFNTSRANVIVETQSSYGSTDPEDLKDAWKRALVASDPTATIRDIPDASIGGQPAKGVEIERTNDAGVAVSQRSFLVISGDKGYSITVSLKKGDDKVFDEFDKILSTWRWDEES</sequence>
<comment type="caution">
    <text evidence="3">The sequence shown here is derived from an EMBL/GenBank/DDBJ whole genome shotgun (WGS) entry which is preliminary data.</text>
</comment>
<proteinExistence type="predicted"/>
<feature type="region of interest" description="Disordered" evidence="1">
    <location>
        <begin position="246"/>
        <end position="288"/>
    </location>
</feature>
<protein>
    <submittedName>
        <fullName evidence="3">Uncharacterized protein</fullName>
    </submittedName>
</protein>
<keyword evidence="2" id="KW-1133">Transmembrane helix</keyword>
<evidence type="ECO:0000313" key="3">
    <source>
        <dbReference type="EMBL" id="MBM9460787.1"/>
    </source>
</evidence>
<evidence type="ECO:0000256" key="1">
    <source>
        <dbReference type="SAM" id="MobiDB-lite"/>
    </source>
</evidence>